<accession>A0AA41Z2Q6</accession>
<dbReference type="RefSeq" id="WP_282589500.1">
    <property type="nucleotide sequence ID" value="NZ_JAMOIM010000097.1"/>
</dbReference>
<dbReference type="Proteomes" id="UP001165667">
    <property type="component" value="Unassembled WGS sequence"/>
</dbReference>
<gene>
    <name evidence="1" type="ORF">M8523_35315</name>
</gene>
<dbReference type="EMBL" id="JAMOIM010000097">
    <property type="protein sequence ID" value="MCW6513124.1"/>
    <property type="molecule type" value="Genomic_DNA"/>
</dbReference>
<name>A0AA41Z2Q6_9HYPH</name>
<protein>
    <submittedName>
        <fullName evidence="1">Uncharacterized protein</fullName>
    </submittedName>
</protein>
<organism evidence="1 2">
    <name type="scientific">Lichenifustis flavocetrariae</name>
    <dbReference type="NCBI Taxonomy" id="2949735"/>
    <lineage>
        <taxon>Bacteria</taxon>
        <taxon>Pseudomonadati</taxon>
        <taxon>Pseudomonadota</taxon>
        <taxon>Alphaproteobacteria</taxon>
        <taxon>Hyphomicrobiales</taxon>
        <taxon>Lichenihabitantaceae</taxon>
        <taxon>Lichenifustis</taxon>
    </lineage>
</organism>
<sequence>MDDYVSRLMENNQRAELARQNLILQRRRRDDWNNRVEAARMKARDIMAPVLTMPRSDNVDTVLVLWAVLRHAAGTLALLKLKEPADLTIRRLGMEMKSEPIIF</sequence>
<comment type="caution">
    <text evidence="1">The sequence shown here is derived from an EMBL/GenBank/DDBJ whole genome shotgun (WGS) entry which is preliminary data.</text>
</comment>
<evidence type="ECO:0000313" key="2">
    <source>
        <dbReference type="Proteomes" id="UP001165667"/>
    </source>
</evidence>
<evidence type="ECO:0000313" key="1">
    <source>
        <dbReference type="EMBL" id="MCW6513124.1"/>
    </source>
</evidence>
<proteinExistence type="predicted"/>
<keyword evidence="2" id="KW-1185">Reference proteome</keyword>
<reference evidence="1" key="1">
    <citation type="submission" date="2022-05" db="EMBL/GenBank/DDBJ databases">
        <authorList>
            <person name="Pankratov T."/>
        </authorList>
    </citation>
    <scope>NUCLEOTIDE SEQUENCE</scope>
    <source>
        <strain evidence="1">BP6-180914</strain>
    </source>
</reference>
<dbReference type="AlphaFoldDB" id="A0AA41Z2Q6"/>